<feature type="compositionally biased region" description="Polar residues" evidence="5">
    <location>
        <begin position="1069"/>
        <end position="1087"/>
    </location>
</feature>
<feature type="region of interest" description="Disordered" evidence="5">
    <location>
        <begin position="997"/>
        <end position="1107"/>
    </location>
</feature>
<keyword evidence="3" id="KW-0862">Zinc</keyword>
<dbReference type="Gene3D" id="3.30.40.10">
    <property type="entry name" value="Zinc/RING finger domain, C3HC4 (zinc finger)"/>
    <property type="match status" value="1"/>
</dbReference>
<protein>
    <recommendedName>
        <fullName evidence="6">RING-type domain-containing protein</fullName>
    </recommendedName>
</protein>
<feature type="region of interest" description="Disordered" evidence="5">
    <location>
        <begin position="345"/>
        <end position="607"/>
    </location>
</feature>
<dbReference type="HOGENOM" id="CLU_295973_0_0_1"/>
<feature type="compositionally biased region" description="Acidic residues" evidence="5">
    <location>
        <begin position="487"/>
        <end position="496"/>
    </location>
</feature>
<feature type="domain" description="RING-type" evidence="6">
    <location>
        <begin position="112"/>
        <end position="153"/>
    </location>
</feature>
<reference evidence="7 8" key="1">
    <citation type="journal article" date="2013" name="PLoS Genet.">
        <title>Comparative genome structure, secondary metabolite, and effector coding capacity across Cochliobolus pathogens.</title>
        <authorList>
            <person name="Condon B.J."/>
            <person name="Leng Y."/>
            <person name="Wu D."/>
            <person name="Bushley K.E."/>
            <person name="Ohm R.A."/>
            <person name="Otillar R."/>
            <person name="Martin J."/>
            <person name="Schackwitz W."/>
            <person name="Grimwood J."/>
            <person name="MohdZainudin N."/>
            <person name="Xue C."/>
            <person name="Wang R."/>
            <person name="Manning V.A."/>
            <person name="Dhillon B."/>
            <person name="Tu Z.J."/>
            <person name="Steffenson B.J."/>
            <person name="Salamov A."/>
            <person name="Sun H."/>
            <person name="Lowry S."/>
            <person name="LaButti K."/>
            <person name="Han J."/>
            <person name="Copeland A."/>
            <person name="Lindquist E."/>
            <person name="Barry K."/>
            <person name="Schmutz J."/>
            <person name="Baker S.E."/>
            <person name="Ciuffetti L.M."/>
            <person name="Grigoriev I.V."/>
            <person name="Zhong S."/>
            <person name="Turgeon B.G."/>
        </authorList>
    </citation>
    <scope>NUCLEOTIDE SEQUENCE [LARGE SCALE GENOMIC DNA]</scope>
    <source>
        <strain evidence="7 8">ATCC 44560</strain>
    </source>
</reference>
<dbReference type="InterPro" id="IPR017907">
    <property type="entry name" value="Znf_RING_CS"/>
</dbReference>
<dbReference type="PROSITE" id="PS00518">
    <property type="entry name" value="ZF_RING_1"/>
    <property type="match status" value="1"/>
</dbReference>
<dbReference type="Proteomes" id="UP000054032">
    <property type="component" value="Unassembled WGS sequence"/>
</dbReference>
<dbReference type="GO" id="GO:0005634">
    <property type="term" value="C:nucleus"/>
    <property type="evidence" value="ECO:0007669"/>
    <property type="project" value="TreeGrafter"/>
</dbReference>
<feature type="compositionally biased region" description="Polar residues" evidence="5">
    <location>
        <begin position="916"/>
        <end position="928"/>
    </location>
</feature>
<evidence type="ECO:0000313" key="7">
    <source>
        <dbReference type="EMBL" id="EUC41582.1"/>
    </source>
</evidence>
<dbReference type="EMBL" id="KI964096">
    <property type="protein sequence ID" value="EUC41582.1"/>
    <property type="molecule type" value="Genomic_DNA"/>
</dbReference>
<feature type="compositionally biased region" description="Basic and acidic residues" evidence="5">
    <location>
        <begin position="61"/>
        <end position="92"/>
    </location>
</feature>
<dbReference type="CDD" id="cd16568">
    <property type="entry name" value="RING-HC_ScPSH1-like"/>
    <property type="match status" value="1"/>
</dbReference>
<feature type="compositionally biased region" description="Acidic residues" evidence="5">
    <location>
        <begin position="363"/>
        <end position="389"/>
    </location>
</feature>
<dbReference type="GO" id="GO:0061630">
    <property type="term" value="F:ubiquitin protein ligase activity"/>
    <property type="evidence" value="ECO:0007669"/>
    <property type="project" value="TreeGrafter"/>
</dbReference>
<feature type="compositionally biased region" description="Polar residues" evidence="5">
    <location>
        <begin position="1025"/>
        <end position="1056"/>
    </location>
</feature>
<dbReference type="RefSeq" id="XP_007691898.1">
    <property type="nucleotide sequence ID" value="XM_007693708.1"/>
</dbReference>
<feature type="compositionally biased region" description="Acidic residues" evidence="5">
    <location>
        <begin position="594"/>
        <end position="607"/>
    </location>
</feature>
<dbReference type="GO" id="GO:0008270">
    <property type="term" value="F:zinc ion binding"/>
    <property type="evidence" value="ECO:0007669"/>
    <property type="project" value="UniProtKB-KW"/>
</dbReference>
<feature type="compositionally biased region" description="Low complexity" evidence="5">
    <location>
        <begin position="832"/>
        <end position="847"/>
    </location>
</feature>
<feature type="compositionally biased region" description="Low complexity" evidence="5">
    <location>
        <begin position="395"/>
        <end position="404"/>
    </location>
</feature>
<gene>
    <name evidence="7" type="ORF">COCMIDRAFT_8737</name>
</gene>
<dbReference type="GeneID" id="19127048"/>
<organism evidence="7 8">
    <name type="scientific">Bipolaris oryzae ATCC 44560</name>
    <dbReference type="NCBI Taxonomy" id="930090"/>
    <lineage>
        <taxon>Eukaryota</taxon>
        <taxon>Fungi</taxon>
        <taxon>Dikarya</taxon>
        <taxon>Ascomycota</taxon>
        <taxon>Pezizomycotina</taxon>
        <taxon>Dothideomycetes</taxon>
        <taxon>Pleosporomycetidae</taxon>
        <taxon>Pleosporales</taxon>
        <taxon>Pleosporineae</taxon>
        <taxon>Pleosporaceae</taxon>
        <taxon>Bipolaris</taxon>
    </lineage>
</organism>
<dbReference type="PROSITE" id="PS50089">
    <property type="entry name" value="ZF_RING_2"/>
    <property type="match status" value="1"/>
</dbReference>
<dbReference type="InterPro" id="IPR018957">
    <property type="entry name" value="Znf_C3HC4_RING-type"/>
</dbReference>
<dbReference type="Pfam" id="PF00097">
    <property type="entry name" value="zf-C3HC4"/>
    <property type="match status" value="1"/>
</dbReference>
<dbReference type="OrthoDB" id="6105938at2759"/>
<feature type="compositionally biased region" description="Polar residues" evidence="5">
    <location>
        <begin position="805"/>
        <end position="816"/>
    </location>
</feature>
<feature type="compositionally biased region" description="Polar residues" evidence="5">
    <location>
        <begin position="890"/>
        <end position="901"/>
    </location>
</feature>
<feature type="region of interest" description="Disordered" evidence="5">
    <location>
        <begin position="885"/>
        <end position="983"/>
    </location>
</feature>
<dbReference type="InterPro" id="IPR001841">
    <property type="entry name" value="Znf_RING"/>
</dbReference>
<evidence type="ECO:0000256" key="3">
    <source>
        <dbReference type="ARBA" id="ARBA00022833"/>
    </source>
</evidence>
<dbReference type="SMART" id="SM00184">
    <property type="entry name" value="RING"/>
    <property type="match status" value="1"/>
</dbReference>
<feature type="compositionally biased region" description="Acidic residues" evidence="5">
    <location>
        <begin position="439"/>
        <end position="450"/>
    </location>
</feature>
<evidence type="ECO:0000256" key="2">
    <source>
        <dbReference type="ARBA" id="ARBA00022771"/>
    </source>
</evidence>
<feature type="compositionally biased region" description="Low complexity" evidence="5">
    <location>
        <begin position="783"/>
        <end position="804"/>
    </location>
</feature>
<dbReference type="eggNOG" id="KOG2177">
    <property type="taxonomic scope" value="Eukaryota"/>
</dbReference>
<dbReference type="InterPro" id="IPR013083">
    <property type="entry name" value="Znf_RING/FYVE/PHD"/>
</dbReference>
<feature type="region of interest" description="Disordered" evidence="5">
    <location>
        <begin position="646"/>
        <end position="672"/>
    </location>
</feature>
<feature type="region of interest" description="Disordered" evidence="5">
    <location>
        <begin position="1"/>
        <end position="92"/>
    </location>
</feature>
<dbReference type="AlphaFoldDB" id="W6YQ83"/>
<name>W6YQ83_COCMI</name>
<evidence type="ECO:0000256" key="1">
    <source>
        <dbReference type="ARBA" id="ARBA00022723"/>
    </source>
</evidence>
<feature type="compositionally biased region" description="Polar residues" evidence="5">
    <location>
        <begin position="1002"/>
        <end position="1017"/>
    </location>
</feature>
<dbReference type="PANTHER" id="PTHR15898:SF13">
    <property type="entry name" value="BIFUNCTIONAL APOPTOSIS REGULATOR"/>
    <property type="match status" value="1"/>
</dbReference>
<keyword evidence="1" id="KW-0479">Metal-binding</keyword>
<keyword evidence="2 4" id="KW-0863">Zinc-finger</keyword>
<proteinExistence type="predicted"/>
<dbReference type="SUPFAM" id="SSF57850">
    <property type="entry name" value="RING/U-box"/>
    <property type="match status" value="1"/>
</dbReference>
<evidence type="ECO:0000256" key="4">
    <source>
        <dbReference type="PROSITE-ProRule" id="PRU00175"/>
    </source>
</evidence>
<dbReference type="PANTHER" id="PTHR15898">
    <property type="entry name" value="BIFUNCTIONAL APOPTOSIS REGULATOR"/>
    <property type="match status" value="1"/>
</dbReference>
<accession>W6YQ83</accession>
<sequence>MDNRASPTPPTARPKNSSSSITSATTPSHTATPSQSAVMSSTSRAGRGGTPTASRSASKLADADRPTRAASKDSLKQKMLMKKDEAPQPSRAEEQLKALKSEFDGLRNHLTCKICDRLLYQPFTISCGHTYCYTCLCTWFVNNKARKTCPDCRIVVKDLPAPAYVIRDMTSLFISRAELLPPGESIEEHKKWQSDEADAVQQDKDNEDPRTGGLFKGCFRLAHHQRGPSLQVVRDQEDGVDRCPVCTWELEDGGCTQCGLVFDETGEVSWGDSFTGFSDMDEMSEHDTDIDAEMDFENGEYDDYDDGMGDWGAYPPDDSVMMRRFLEAGIPPHAAAFARRRPITHSEAGSRRSYTQSIVSDIYGDEMDTVEEEDEEGLDEDSSMNDFIDDSGVQAASSPSDASSTPGPMPQPSGSRAQTNARRRRIVESETSSNRSSVVEEEEDEDEEDSGPIRRGVRNSAQTRALHRANGSRSSHDRASSVATDVSNEEELDEDTQALLREEGWMIQRDEDDEMGEEDEDDSDGGRTTVGWEPLANSNDRSRMGGSLTPTADRPRPSAPIRPPSRTGNTRVLNASRGLRRRPSVPPSSAAPYEDGEADDDDSDQDGDIELAMNTLRTRRSQANMRNGAAFSNPTARFVNRGAAQVDGTNEADTDDNSDTSQGHARGAPRVQRREYDPRISWMFAAHQQALQQHQMAGALIDVEPRAITPLSRPRTRNRNRPSPAQAYSPFLPPARLRTPLMDNTSNLAMDPRMPVSPPRRSAMSPGFPAMAHNGNMSRFDRASSLSSNNNASTMTPGSSTPTSQHSIDSIAQTQAAAAMDMIDRPQSRVGARPSSANSRRNSGNFAGVNSFPHAGMGLHVQGAALPPFAARGNPWAAFVQARGVRNRSSRQLLRNESSVATLRPVNSRVNVRETGGQQQSARPQPSRLNLRPQPSRRQINAQASTRTLRASEHGRPPPSPTQNVQQSPGQPAARPAQLSQDERNMRARELIETRRQALGQRENNVPARTNPFTQGFQRPANPAGSPQMQQPTTAQHVRSNSNESINSTGTVQGGSASPVLGRRRSNRNLHNPSSPGLHSPTTQGTYTGPAPAYANSYYRPRQGSVNGAQVPYESTLTANTRNMSPMMAGPLI</sequence>
<feature type="compositionally biased region" description="Low complexity" evidence="5">
    <location>
        <begin position="17"/>
        <end position="37"/>
    </location>
</feature>
<feature type="region of interest" description="Disordered" evidence="5">
    <location>
        <begin position="187"/>
        <end position="209"/>
    </location>
</feature>
<dbReference type="STRING" id="930090.W6YQ83"/>
<feature type="compositionally biased region" description="Acidic residues" evidence="5">
    <location>
        <begin position="510"/>
        <end position="523"/>
    </location>
</feature>
<dbReference type="KEGG" id="bor:COCMIDRAFT_8737"/>
<evidence type="ECO:0000259" key="6">
    <source>
        <dbReference type="PROSITE" id="PS50089"/>
    </source>
</evidence>
<feature type="compositionally biased region" description="Polar residues" evidence="5">
    <location>
        <begin position="936"/>
        <end position="949"/>
    </location>
</feature>
<evidence type="ECO:0000256" key="5">
    <source>
        <dbReference type="SAM" id="MobiDB-lite"/>
    </source>
</evidence>
<evidence type="ECO:0000313" key="8">
    <source>
        <dbReference type="Proteomes" id="UP000054032"/>
    </source>
</evidence>
<dbReference type="GO" id="GO:0043161">
    <property type="term" value="P:proteasome-mediated ubiquitin-dependent protein catabolic process"/>
    <property type="evidence" value="ECO:0007669"/>
    <property type="project" value="TreeGrafter"/>
</dbReference>
<keyword evidence="8" id="KW-1185">Reference proteome</keyword>
<feature type="region of interest" description="Disordered" evidence="5">
    <location>
        <begin position="710"/>
        <end position="763"/>
    </location>
</feature>
<feature type="region of interest" description="Disordered" evidence="5">
    <location>
        <begin position="780"/>
        <end position="847"/>
    </location>
</feature>